<comment type="caution">
    <text evidence="1">The sequence shown here is derived from an EMBL/GenBank/DDBJ whole genome shotgun (WGS) entry which is preliminary data.</text>
</comment>
<dbReference type="SUPFAM" id="SSF52058">
    <property type="entry name" value="L domain-like"/>
    <property type="match status" value="1"/>
</dbReference>
<reference evidence="1 2" key="1">
    <citation type="submission" date="2014-09" db="EMBL/GenBank/DDBJ databases">
        <title>Alistipes sp. 627, sp. nov., a novel member of the family Rikenellaceae isolated from human faeces.</title>
        <authorList>
            <person name="Shkoporov A.N."/>
            <person name="Chaplin A.V."/>
            <person name="Motuzova O.V."/>
            <person name="Kafarskaia L.I."/>
            <person name="Khokhlova E.V."/>
            <person name="Efimov B.A."/>
        </authorList>
    </citation>
    <scope>NUCLEOTIDE SEQUENCE [LARGE SCALE GENOMIC DNA]</scope>
    <source>
        <strain evidence="1 2">627</strain>
    </source>
</reference>
<dbReference type="Proteomes" id="UP000030889">
    <property type="component" value="Unassembled WGS sequence"/>
</dbReference>
<dbReference type="InterPro" id="IPR032675">
    <property type="entry name" value="LRR_dom_sf"/>
</dbReference>
<keyword evidence="2" id="KW-1185">Reference proteome</keyword>
<organism evidence="1 2">
    <name type="scientific">Alistipes inops</name>
    <dbReference type="NCBI Taxonomy" id="1501391"/>
    <lineage>
        <taxon>Bacteria</taxon>
        <taxon>Pseudomonadati</taxon>
        <taxon>Bacteroidota</taxon>
        <taxon>Bacteroidia</taxon>
        <taxon>Bacteroidales</taxon>
        <taxon>Rikenellaceae</taxon>
        <taxon>Alistipes</taxon>
    </lineage>
</organism>
<sequence length="629" mass="70650">MAAIGLVLSGCSQNDVPADGPNAQPTQSVPHFYGYALPDDSAPATRGVADGTKIWPKEVVKNGLTVKFLDGSAASQAFVKDAANEWAKYANVKFNFLEDNTQPALVRITFDNASLTSWALTGTDHARVTDQTQATVQFGNWFRLDDRFKRNEVLRAFGQVLGLDLEFRHPKFHPTWITDANGNIDEAKIRTYWEEQLNSFLFWEELKKYVIDPLEDHSLLIRSTDEYDPNSVMTWPFYEMIAENIPVLDYDDYPVNELSELDKSFIIELYDVQGGNEIATLQPLISFDFTGKKLDMRLTGDKDFAVVWNWDDDKGEQLVDQENGAFYYPTDATGDYTHTIIRNFNDYTKKRVVVCEIVWRSPEAPRSDTSAALSKFDLRSGNNASNFNFEESKNTKLEYIRIVGGSGFPAQTLEFDGWGELKSLYLNQIGDSRIVVKNCQKLSTIATSTHIYTPSSLSPINVDLEPMEVNEEAAQDGAARIVGPEEDPVTDWPELPEYRYSLSNNAGSGLTIENCPNITTLSLENTRLTGLDLHVLKKLNYLYLSSQLNGIVCGGTSSTQGRYLQETLFTLPPCTNTESKGTIILRGINTSLSDYTPIYIKSSIVNSINNRMNTYNWQITWDSGAYPMP</sequence>
<accession>A0ABR4YJX4</accession>
<evidence type="ECO:0000313" key="2">
    <source>
        <dbReference type="Proteomes" id="UP000030889"/>
    </source>
</evidence>
<proteinExistence type="predicted"/>
<dbReference type="Gene3D" id="3.80.10.10">
    <property type="entry name" value="Ribonuclease Inhibitor"/>
    <property type="match status" value="1"/>
</dbReference>
<dbReference type="InterPro" id="IPR024079">
    <property type="entry name" value="MetalloPept_cat_dom_sf"/>
</dbReference>
<evidence type="ECO:0008006" key="3">
    <source>
        <dbReference type="Google" id="ProtNLM"/>
    </source>
</evidence>
<dbReference type="Gene3D" id="3.40.390.10">
    <property type="entry name" value="Collagenase (Catalytic Domain)"/>
    <property type="match status" value="1"/>
</dbReference>
<gene>
    <name evidence="1" type="ORF">LG35_02875</name>
</gene>
<dbReference type="EMBL" id="JRGF01000003">
    <property type="protein sequence ID" value="KHE42554.1"/>
    <property type="molecule type" value="Genomic_DNA"/>
</dbReference>
<name>A0ABR4YJX4_9BACT</name>
<dbReference type="SUPFAM" id="SSF55486">
    <property type="entry name" value="Metalloproteases ('zincins'), catalytic domain"/>
    <property type="match status" value="1"/>
</dbReference>
<evidence type="ECO:0000313" key="1">
    <source>
        <dbReference type="EMBL" id="KHE42554.1"/>
    </source>
</evidence>
<protein>
    <recommendedName>
        <fullName evidence="3">BACON domain-containing protein</fullName>
    </recommendedName>
</protein>